<dbReference type="Proteomes" id="UP000036902">
    <property type="component" value="Chromosome"/>
</dbReference>
<feature type="domain" description="SPOR" evidence="2">
    <location>
        <begin position="161"/>
        <end position="243"/>
    </location>
</feature>
<feature type="compositionally biased region" description="Polar residues" evidence="1">
    <location>
        <begin position="87"/>
        <end position="103"/>
    </location>
</feature>
<dbReference type="PROSITE" id="PS51724">
    <property type="entry name" value="SPOR"/>
    <property type="match status" value="1"/>
</dbReference>
<dbReference type="Gene3D" id="3.30.70.1070">
    <property type="entry name" value="Sporulation related repeat"/>
    <property type="match status" value="1"/>
</dbReference>
<organism evidence="3 4">
    <name type="scientific">Thauera humireducens</name>
    <dbReference type="NCBI Taxonomy" id="1134435"/>
    <lineage>
        <taxon>Bacteria</taxon>
        <taxon>Pseudomonadati</taxon>
        <taxon>Pseudomonadota</taxon>
        <taxon>Betaproteobacteria</taxon>
        <taxon>Rhodocyclales</taxon>
        <taxon>Zoogloeaceae</taxon>
        <taxon>Thauera</taxon>
    </lineage>
</organism>
<dbReference type="InterPro" id="IPR007730">
    <property type="entry name" value="SPOR-like_dom"/>
</dbReference>
<keyword evidence="4" id="KW-1185">Reference proteome</keyword>
<dbReference type="AlphaFoldDB" id="A0A127K7P9"/>
<evidence type="ECO:0000313" key="3">
    <source>
        <dbReference type="EMBL" id="AMO37694.1"/>
    </source>
</evidence>
<gene>
    <name evidence="3" type="ORF">AC731_012520</name>
</gene>
<evidence type="ECO:0000259" key="2">
    <source>
        <dbReference type="PROSITE" id="PS51724"/>
    </source>
</evidence>
<dbReference type="SUPFAM" id="SSF110997">
    <property type="entry name" value="Sporulation related repeat"/>
    <property type="match status" value="1"/>
</dbReference>
<dbReference type="RefSeq" id="WP_048706556.1">
    <property type="nucleotide sequence ID" value="NZ_CP014646.1"/>
</dbReference>
<name>A0A127K7P9_9RHOO</name>
<reference evidence="4" key="1">
    <citation type="submission" date="2016-03" db="EMBL/GenBank/DDBJ databases">
        <authorList>
            <person name="Ma C."/>
            <person name="Zhou S."/>
            <person name="Yang G."/>
        </authorList>
    </citation>
    <scope>NUCLEOTIDE SEQUENCE [LARGE SCALE GENOMIC DNA]</scope>
    <source>
        <strain evidence="4">SgZ-1</strain>
    </source>
</reference>
<accession>A0A127K7P9</accession>
<sequence length="275" mass="29239">MSTTRLLVIVLILLNALAFAGVKGWIAGTAPRTEPERITNQLNPERIRLSGGVGREDADATPQMPPSAPAEAVAAPEPSPPPVAEAQPTTEEAGSSTAGSTPDSDALVAAASTAAPATDVPPAPPPPALVCQAWAGLSEEEANALTRRLRRGGFEAERRRSETPASWWVRVPPQGSRDQAERRAQELRDLGVRDLFIVQEAGPSQYAISLGLFKTEARAQQLLGQLRTRGVRNAGVEARMSTSYLIQARLTDESVRAVEADVRGISARRTACNGR</sequence>
<proteinExistence type="predicted"/>
<evidence type="ECO:0000313" key="4">
    <source>
        <dbReference type="Proteomes" id="UP000036902"/>
    </source>
</evidence>
<dbReference type="STRING" id="1134435.AC731_012520"/>
<dbReference type="GO" id="GO:0042834">
    <property type="term" value="F:peptidoglycan binding"/>
    <property type="evidence" value="ECO:0007669"/>
    <property type="project" value="InterPro"/>
</dbReference>
<dbReference type="InterPro" id="IPR036680">
    <property type="entry name" value="SPOR-like_sf"/>
</dbReference>
<feature type="region of interest" description="Disordered" evidence="1">
    <location>
        <begin position="52"/>
        <end position="104"/>
    </location>
</feature>
<protein>
    <submittedName>
        <fullName evidence="3">Sporulation protein</fullName>
    </submittedName>
</protein>
<dbReference type="Pfam" id="PF05036">
    <property type="entry name" value="SPOR"/>
    <property type="match status" value="1"/>
</dbReference>
<evidence type="ECO:0000256" key="1">
    <source>
        <dbReference type="SAM" id="MobiDB-lite"/>
    </source>
</evidence>
<dbReference type="KEGG" id="thu:AC731_012520"/>
<dbReference type="EMBL" id="CP014646">
    <property type="protein sequence ID" value="AMO37694.1"/>
    <property type="molecule type" value="Genomic_DNA"/>
</dbReference>